<dbReference type="PANTHER" id="PTHR34227">
    <property type="entry name" value="CHAPERONE PROTEIN YCDY"/>
    <property type="match status" value="1"/>
</dbReference>
<keyword evidence="2" id="KW-1185">Reference proteome</keyword>
<dbReference type="InterPro" id="IPR050289">
    <property type="entry name" value="TorD/DmsD_chaperones"/>
</dbReference>
<dbReference type="Proteomes" id="UP000188324">
    <property type="component" value="Chromosome"/>
</dbReference>
<dbReference type="KEGG" id="tfl:RPIT_10820"/>
<dbReference type="EMBL" id="CP019605">
    <property type="protein sequence ID" value="AQP45226.1"/>
    <property type="molecule type" value="Genomic_DNA"/>
</dbReference>
<proteinExistence type="predicted"/>
<dbReference type="RefSeq" id="WP_077343081.1">
    <property type="nucleotide sequence ID" value="NZ_CP019605.1"/>
</dbReference>
<dbReference type="InterPro" id="IPR020945">
    <property type="entry name" value="DMSO/NO3_reduct_chaperone"/>
</dbReference>
<organism evidence="1 2">
    <name type="scientific">Tessaracoccus flavus</name>
    <dbReference type="NCBI Taxonomy" id="1610493"/>
    <lineage>
        <taxon>Bacteria</taxon>
        <taxon>Bacillati</taxon>
        <taxon>Actinomycetota</taxon>
        <taxon>Actinomycetes</taxon>
        <taxon>Propionibacteriales</taxon>
        <taxon>Propionibacteriaceae</taxon>
        <taxon>Tessaracoccus</taxon>
    </lineage>
</organism>
<dbReference type="InterPro" id="IPR036411">
    <property type="entry name" value="TorD-like_sf"/>
</dbReference>
<reference evidence="1 2" key="1">
    <citation type="journal article" date="2016" name="Int. J. Syst. Evol. Microbiol.">
        <title>Tessaracoccus flavus sp. nov., isolated from the drainage system of a lindane-producing factory.</title>
        <authorList>
            <person name="Kumari R."/>
            <person name="Singh P."/>
            <person name="Schumann P."/>
            <person name="Lal R."/>
        </authorList>
    </citation>
    <scope>NUCLEOTIDE SEQUENCE [LARGE SCALE GENOMIC DNA]</scope>
    <source>
        <strain evidence="1 2">RP1T</strain>
    </source>
</reference>
<dbReference type="SUPFAM" id="SSF89155">
    <property type="entry name" value="TorD-like"/>
    <property type="match status" value="1"/>
</dbReference>
<evidence type="ECO:0000313" key="1">
    <source>
        <dbReference type="EMBL" id="AQP45226.1"/>
    </source>
</evidence>
<dbReference type="Pfam" id="PF02613">
    <property type="entry name" value="Nitrate_red_del"/>
    <property type="match status" value="1"/>
</dbReference>
<dbReference type="Gene3D" id="1.10.3480.10">
    <property type="entry name" value="TorD-like"/>
    <property type="match status" value="1"/>
</dbReference>
<dbReference type="OrthoDB" id="9795302at2"/>
<evidence type="ECO:0000313" key="2">
    <source>
        <dbReference type="Proteomes" id="UP000188324"/>
    </source>
</evidence>
<dbReference type="PANTHER" id="PTHR34227:SF1">
    <property type="entry name" value="DIMETHYL SULFOXIDE REDUCTASE CHAPERONE-RELATED"/>
    <property type="match status" value="1"/>
</dbReference>
<gene>
    <name evidence="1" type="ORF">RPIT_10820</name>
</gene>
<name>A0A1Q2CGI9_9ACTN</name>
<dbReference type="STRING" id="1610493.RPIT_10820"/>
<accession>A0A1Q2CGI9</accession>
<dbReference type="AlphaFoldDB" id="A0A1Q2CGI9"/>
<sequence length="200" mass="22074">MDAVDLDRRAAALTVLSRLLLTAPSADVVAALRDPERLADWPTPEGAQEGLELLAASREDDEAIRIDHQRLFGGAGRAKANPFESVHRSREGLKFEAETLQVRAAYRELGLQAPRLNKEPDDHIGLELEFVAAAYLRAVELLDAGESAQDVLAVADRFIRDHLVQWAPNLFRMVVEGAETDFYRGVGYLGGALMEQLRAE</sequence>
<protein>
    <submittedName>
        <fullName evidence="1">Uncharacterized protein</fullName>
    </submittedName>
</protein>